<dbReference type="EC" id="2.6.1.9" evidence="9"/>
<keyword evidence="7 9" id="KW-0663">Pyridoxal phosphate</keyword>
<dbReference type="EMBL" id="BJUZ01000001">
    <property type="protein sequence ID" value="GEK92566.1"/>
    <property type="molecule type" value="Genomic_DNA"/>
</dbReference>
<comment type="catalytic activity">
    <reaction evidence="8 9">
        <text>L-histidinol phosphate + 2-oxoglutarate = 3-(imidazol-4-yl)-2-oxopropyl phosphate + L-glutamate</text>
        <dbReference type="Rhea" id="RHEA:23744"/>
        <dbReference type="ChEBI" id="CHEBI:16810"/>
        <dbReference type="ChEBI" id="CHEBI:29985"/>
        <dbReference type="ChEBI" id="CHEBI:57766"/>
        <dbReference type="ChEBI" id="CHEBI:57980"/>
        <dbReference type="EC" id="2.6.1.9"/>
    </reaction>
</comment>
<comment type="pathway">
    <text evidence="2 9">Amino-acid biosynthesis; L-histidine biosynthesis; L-histidine from 5-phospho-alpha-D-ribose 1-diphosphate: step 7/9.</text>
</comment>
<evidence type="ECO:0000256" key="3">
    <source>
        <dbReference type="ARBA" id="ARBA00007970"/>
    </source>
</evidence>
<dbReference type="GO" id="GO:0004400">
    <property type="term" value="F:histidinol-phosphate transaminase activity"/>
    <property type="evidence" value="ECO:0007669"/>
    <property type="project" value="UniProtKB-UniRule"/>
</dbReference>
<dbReference type="Gene3D" id="3.90.1150.10">
    <property type="entry name" value="Aspartate Aminotransferase, domain 1"/>
    <property type="match status" value="1"/>
</dbReference>
<proteinExistence type="inferred from homology"/>
<dbReference type="Pfam" id="PF00155">
    <property type="entry name" value="Aminotran_1_2"/>
    <property type="match status" value="1"/>
</dbReference>
<keyword evidence="12" id="KW-1185">Reference proteome</keyword>
<evidence type="ECO:0000256" key="4">
    <source>
        <dbReference type="ARBA" id="ARBA00011738"/>
    </source>
</evidence>
<evidence type="ECO:0000256" key="1">
    <source>
        <dbReference type="ARBA" id="ARBA00001933"/>
    </source>
</evidence>
<comment type="subunit">
    <text evidence="4 9">Homodimer.</text>
</comment>
<dbReference type="PROSITE" id="PS00599">
    <property type="entry name" value="AA_TRANSFER_CLASS_2"/>
    <property type="match status" value="1"/>
</dbReference>
<dbReference type="InterPro" id="IPR005861">
    <property type="entry name" value="HisP_aminotrans"/>
</dbReference>
<evidence type="ECO:0000256" key="2">
    <source>
        <dbReference type="ARBA" id="ARBA00005011"/>
    </source>
</evidence>
<dbReference type="OrthoDB" id="9809616at2"/>
<dbReference type="Gene3D" id="3.40.640.10">
    <property type="entry name" value="Type I PLP-dependent aspartate aminotransferase-like (Major domain)"/>
    <property type="match status" value="1"/>
</dbReference>
<evidence type="ECO:0000313" key="11">
    <source>
        <dbReference type="EMBL" id="GEK92566.1"/>
    </source>
</evidence>
<dbReference type="GO" id="GO:0000105">
    <property type="term" value="P:L-histidine biosynthetic process"/>
    <property type="evidence" value="ECO:0007669"/>
    <property type="project" value="UniProtKB-UniRule"/>
</dbReference>
<comment type="similarity">
    <text evidence="3 9">Belongs to the class-II pyridoxal-phosphate-dependent aminotransferase family. Histidinol-phosphate aminotransferase subfamily.</text>
</comment>
<dbReference type="InterPro" id="IPR004839">
    <property type="entry name" value="Aminotransferase_I/II_large"/>
</dbReference>
<name>A0A511AWP1_9PROT</name>
<gene>
    <name evidence="9 11" type="primary">hisC</name>
    <name evidence="11" type="ORF">GWA01_03360</name>
</gene>
<dbReference type="Proteomes" id="UP000321230">
    <property type="component" value="Unassembled WGS sequence"/>
</dbReference>
<dbReference type="PANTHER" id="PTHR43643:SF3">
    <property type="entry name" value="HISTIDINOL-PHOSPHATE AMINOTRANSFERASE"/>
    <property type="match status" value="1"/>
</dbReference>
<evidence type="ECO:0000256" key="5">
    <source>
        <dbReference type="ARBA" id="ARBA00022576"/>
    </source>
</evidence>
<dbReference type="InterPro" id="IPR015422">
    <property type="entry name" value="PyrdxlP-dep_Trfase_small"/>
</dbReference>
<accession>A0A511AWP1</accession>
<dbReference type="HAMAP" id="MF_01023">
    <property type="entry name" value="HisC_aminotrans_2"/>
    <property type="match status" value="1"/>
</dbReference>
<dbReference type="CDD" id="cd00609">
    <property type="entry name" value="AAT_like"/>
    <property type="match status" value="1"/>
</dbReference>
<dbReference type="InterPro" id="IPR015421">
    <property type="entry name" value="PyrdxlP-dep_Trfase_major"/>
</dbReference>
<dbReference type="InterPro" id="IPR050106">
    <property type="entry name" value="HistidinolP_aminotransfase"/>
</dbReference>
<comment type="caution">
    <text evidence="11">The sequence shown here is derived from an EMBL/GenBank/DDBJ whole genome shotgun (WGS) entry which is preliminary data.</text>
</comment>
<keyword evidence="9" id="KW-0028">Amino-acid biosynthesis</keyword>
<feature type="domain" description="Aminotransferase class I/classII large" evidence="10">
    <location>
        <begin position="25"/>
        <end position="346"/>
    </location>
</feature>
<comment type="cofactor">
    <cofactor evidence="1 9">
        <name>pyridoxal 5'-phosphate</name>
        <dbReference type="ChEBI" id="CHEBI:597326"/>
    </cofactor>
</comment>
<dbReference type="RefSeq" id="WP_146793387.1">
    <property type="nucleotide sequence ID" value="NZ_BARC01000005.1"/>
</dbReference>
<evidence type="ECO:0000259" key="10">
    <source>
        <dbReference type="Pfam" id="PF00155"/>
    </source>
</evidence>
<dbReference type="PANTHER" id="PTHR43643">
    <property type="entry name" value="HISTIDINOL-PHOSPHATE AMINOTRANSFERASE 2"/>
    <property type="match status" value="1"/>
</dbReference>
<evidence type="ECO:0000256" key="7">
    <source>
        <dbReference type="ARBA" id="ARBA00022898"/>
    </source>
</evidence>
<sequence>MSRFWNSRVHGLHPYIPGEQPRLADLLKLNTNESPYGPSPKVLEAIKDSAEDSLRLYPDPTAQALRETIATRFGTSPERVFVGNGSDEVLAHTFRALFHNDAPLLFSDVTYGFYPVYCGLFDQPYRHIPLNDKFEIDIDAYEGPCGGIAIANPNANTGIALSLDAIESVLKRHPDRTVVIDEAYVDFGADSAIDLTHRYDNLLVVQTLSKSYALAGLRVGFAIGSPELIEGLIRVKDSFNSYPLSRPAQQGAIAAIEDREWLEAITRRVMQSRDRLVPELENLGFQVLPSCANFVLVRHPAHPAGSLAAALRERSILVRHLSTPRIQDWLRITIGTDEACNRLIKTLQTILSS</sequence>
<dbReference type="NCBIfam" id="TIGR01141">
    <property type="entry name" value="hisC"/>
    <property type="match status" value="1"/>
</dbReference>
<evidence type="ECO:0000313" key="12">
    <source>
        <dbReference type="Proteomes" id="UP000321230"/>
    </source>
</evidence>
<organism evidence="11 12">
    <name type="scientific">Gluconobacter wancherniae NBRC 103581</name>
    <dbReference type="NCBI Taxonomy" id="656744"/>
    <lineage>
        <taxon>Bacteria</taxon>
        <taxon>Pseudomonadati</taxon>
        <taxon>Pseudomonadota</taxon>
        <taxon>Alphaproteobacteria</taxon>
        <taxon>Acetobacterales</taxon>
        <taxon>Acetobacteraceae</taxon>
        <taxon>Gluconobacter</taxon>
    </lineage>
</organism>
<dbReference type="InterPro" id="IPR015424">
    <property type="entry name" value="PyrdxlP-dep_Trfase"/>
</dbReference>
<dbReference type="GO" id="GO:0030170">
    <property type="term" value="F:pyridoxal phosphate binding"/>
    <property type="evidence" value="ECO:0007669"/>
    <property type="project" value="InterPro"/>
</dbReference>
<reference evidence="11 12" key="1">
    <citation type="submission" date="2019-07" db="EMBL/GenBank/DDBJ databases">
        <title>Whole genome shotgun sequence of Gluconobacter wancherniae NBRC 103581.</title>
        <authorList>
            <person name="Hosoyama A."/>
            <person name="Uohara A."/>
            <person name="Ohji S."/>
            <person name="Ichikawa N."/>
        </authorList>
    </citation>
    <scope>NUCLEOTIDE SEQUENCE [LARGE SCALE GENOMIC DNA]</scope>
    <source>
        <strain evidence="11 12">NBRC 103581</strain>
    </source>
</reference>
<keyword evidence="9" id="KW-0368">Histidine biosynthesis</keyword>
<evidence type="ECO:0000256" key="9">
    <source>
        <dbReference type="HAMAP-Rule" id="MF_01023"/>
    </source>
</evidence>
<evidence type="ECO:0000256" key="8">
    <source>
        <dbReference type="ARBA" id="ARBA00047481"/>
    </source>
</evidence>
<dbReference type="UniPathway" id="UPA00031">
    <property type="reaction ID" value="UER00012"/>
</dbReference>
<dbReference type="AlphaFoldDB" id="A0A511AWP1"/>
<keyword evidence="6 9" id="KW-0808">Transferase</keyword>
<evidence type="ECO:0000256" key="6">
    <source>
        <dbReference type="ARBA" id="ARBA00022679"/>
    </source>
</evidence>
<feature type="modified residue" description="N6-(pyridoxal phosphate)lysine" evidence="9">
    <location>
        <position position="210"/>
    </location>
</feature>
<dbReference type="SUPFAM" id="SSF53383">
    <property type="entry name" value="PLP-dependent transferases"/>
    <property type="match status" value="1"/>
</dbReference>
<protein>
    <recommendedName>
        <fullName evidence="9">Histidinol-phosphate aminotransferase</fullName>
        <ecNumber evidence="9">2.6.1.9</ecNumber>
    </recommendedName>
    <alternativeName>
        <fullName evidence="9">Imidazole acetol-phosphate transaminase</fullName>
    </alternativeName>
</protein>
<keyword evidence="5 9" id="KW-0032">Aminotransferase</keyword>
<dbReference type="InterPro" id="IPR001917">
    <property type="entry name" value="Aminotrans_II_pyridoxalP_BS"/>
</dbReference>